<dbReference type="SUPFAM" id="SSF53474">
    <property type="entry name" value="alpha/beta-Hydrolases"/>
    <property type="match status" value="1"/>
</dbReference>
<dbReference type="InterPro" id="IPR051044">
    <property type="entry name" value="MAG_DAG_Lipase"/>
</dbReference>
<evidence type="ECO:0000313" key="3">
    <source>
        <dbReference type="Proteomes" id="UP001589747"/>
    </source>
</evidence>
<keyword evidence="3" id="KW-1185">Reference proteome</keyword>
<dbReference type="RefSeq" id="WP_377492003.1">
    <property type="nucleotide sequence ID" value="NZ_JBHMDO010000015.1"/>
</dbReference>
<dbReference type="InterPro" id="IPR000073">
    <property type="entry name" value="AB_hydrolase_1"/>
</dbReference>
<dbReference type="InterPro" id="IPR029058">
    <property type="entry name" value="AB_hydrolase_fold"/>
</dbReference>
<comment type="caution">
    <text evidence="2">The sequence shown here is derived from an EMBL/GenBank/DDBJ whole genome shotgun (WGS) entry which is preliminary data.</text>
</comment>
<feature type="domain" description="Serine aminopeptidase S33" evidence="1">
    <location>
        <begin position="28"/>
        <end position="261"/>
    </location>
</feature>
<sequence length="284" mass="31291">MIHKELDWRAADGTRMYGCEWTPELGASVKGVVALVHGMGEHTGRYEHVAGMLAADGWAVLAFDQRGHGRTEGKRGHTPAYEALLEGVDWLLKQAAERYPALPRFLFGHSMGGNVAINYLLRRQPPLAGAIITGPWLKLAFQPPKLSVVVGRIVEKVYPGFSNARPLAVQNLTTDPEMARRYIEDPLGHGNITAAFFFGVQRAGLWALEHASELTVPMLLMHGGDDKVTSLPASQQFAERAGELCEFMAWPGFKHELHNERGRGEVFGSMLLWLNARLIASASE</sequence>
<keyword evidence="2" id="KW-0378">Hydrolase</keyword>
<organism evidence="2 3">
    <name type="scientific">Paenibacillus aurantiacus</name>
    <dbReference type="NCBI Taxonomy" id="1936118"/>
    <lineage>
        <taxon>Bacteria</taxon>
        <taxon>Bacillati</taxon>
        <taxon>Bacillota</taxon>
        <taxon>Bacilli</taxon>
        <taxon>Bacillales</taxon>
        <taxon>Paenibacillaceae</taxon>
        <taxon>Paenibacillus</taxon>
    </lineage>
</organism>
<gene>
    <name evidence="2" type="ORF">ACFFSY_07070</name>
</gene>
<dbReference type="InterPro" id="IPR022742">
    <property type="entry name" value="Hydrolase_4"/>
</dbReference>
<accession>A0ABV5KN60</accession>
<dbReference type="Proteomes" id="UP001589747">
    <property type="component" value="Unassembled WGS sequence"/>
</dbReference>
<dbReference type="GO" id="GO:0016787">
    <property type="term" value="F:hydrolase activity"/>
    <property type="evidence" value="ECO:0007669"/>
    <property type="project" value="UniProtKB-KW"/>
</dbReference>
<dbReference type="PANTHER" id="PTHR11614">
    <property type="entry name" value="PHOSPHOLIPASE-RELATED"/>
    <property type="match status" value="1"/>
</dbReference>
<dbReference type="Gene3D" id="3.40.50.1820">
    <property type="entry name" value="alpha/beta hydrolase"/>
    <property type="match status" value="1"/>
</dbReference>
<protein>
    <submittedName>
        <fullName evidence="2">Alpha/beta hydrolase</fullName>
    </submittedName>
</protein>
<dbReference type="PRINTS" id="PR00111">
    <property type="entry name" value="ABHYDROLASE"/>
</dbReference>
<name>A0ABV5KN60_9BACL</name>
<evidence type="ECO:0000259" key="1">
    <source>
        <dbReference type="Pfam" id="PF12146"/>
    </source>
</evidence>
<dbReference type="EMBL" id="JBHMDO010000015">
    <property type="protein sequence ID" value="MFB9325683.1"/>
    <property type="molecule type" value="Genomic_DNA"/>
</dbReference>
<reference evidence="2 3" key="1">
    <citation type="submission" date="2024-09" db="EMBL/GenBank/DDBJ databases">
        <authorList>
            <person name="Sun Q."/>
            <person name="Mori K."/>
        </authorList>
    </citation>
    <scope>NUCLEOTIDE SEQUENCE [LARGE SCALE GENOMIC DNA]</scope>
    <source>
        <strain evidence="2 3">TISTR 2452</strain>
    </source>
</reference>
<evidence type="ECO:0000313" key="2">
    <source>
        <dbReference type="EMBL" id="MFB9325683.1"/>
    </source>
</evidence>
<proteinExistence type="predicted"/>
<dbReference type="Pfam" id="PF12146">
    <property type="entry name" value="Hydrolase_4"/>
    <property type="match status" value="1"/>
</dbReference>